<dbReference type="FunFam" id="3.10.20.90:FF:000545">
    <property type="entry name" value="Predicted protein"/>
    <property type="match status" value="1"/>
</dbReference>
<reference evidence="7 9" key="2">
    <citation type="journal article" date="2018" name="Plant J.">
        <title>The Physcomitrella patens chromosome-scale assembly reveals moss genome structure and evolution.</title>
        <authorList>
            <person name="Lang D."/>
            <person name="Ullrich K.K."/>
            <person name="Murat F."/>
            <person name="Fuchs J."/>
            <person name="Jenkins J."/>
            <person name="Haas F.B."/>
            <person name="Piednoel M."/>
            <person name="Gundlach H."/>
            <person name="Van Bel M."/>
            <person name="Meyberg R."/>
            <person name="Vives C."/>
            <person name="Morata J."/>
            <person name="Symeonidi A."/>
            <person name="Hiss M."/>
            <person name="Muchero W."/>
            <person name="Kamisugi Y."/>
            <person name="Saleh O."/>
            <person name="Blanc G."/>
            <person name="Decker E.L."/>
            <person name="van Gessel N."/>
            <person name="Grimwood J."/>
            <person name="Hayes R.D."/>
            <person name="Graham S.W."/>
            <person name="Gunter L.E."/>
            <person name="McDaniel S.F."/>
            <person name="Hoernstein S.N.W."/>
            <person name="Larsson A."/>
            <person name="Li F.W."/>
            <person name="Perroud P.F."/>
            <person name="Phillips J."/>
            <person name="Ranjan P."/>
            <person name="Rokshar D.S."/>
            <person name="Rothfels C.J."/>
            <person name="Schneider L."/>
            <person name="Shu S."/>
            <person name="Stevenson D.W."/>
            <person name="Thummler F."/>
            <person name="Tillich M."/>
            <person name="Villarreal Aguilar J.C."/>
            <person name="Widiez T."/>
            <person name="Wong G.K."/>
            <person name="Wymore A."/>
            <person name="Zhang Y."/>
            <person name="Zimmer A.D."/>
            <person name="Quatrano R.S."/>
            <person name="Mayer K.F.X."/>
            <person name="Goodstein D."/>
            <person name="Casacuberta J.M."/>
            <person name="Vandepoele K."/>
            <person name="Reski R."/>
            <person name="Cuming A.C."/>
            <person name="Tuskan G.A."/>
            <person name="Maumus F."/>
            <person name="Salse J."/>
            <person name="Schmutz J."/>
            <person name="Rensing S.A."/>
        </authorList>
    </citation>
    <scope>NUCLEOTIDE SEQUENCE [LARGE SCALE GENOMIC DNA]</scope>
    <source>
        <strain evidence="8 9">cv. Gransden 2004</strain>
    </source>
</reference>
<dbReference type="Proteomes" id="UP000006727">
    <property type="component" value="Chromosome 10"/>
</dbReference>
<evidence type="ECO:0000259" key="6">
    <source>
        <dbReference type="PROSITE" id="PS50089"/>
    </source>
</evidence>
<dbReference type="InterPro" id="IPR029071">
    <property type="entry name" value="Ubiquitin-like_domsf"/>
</dbReference>
<dbReference type="EnsemblPlants" id="Pp3c10_20350V3.2">
    <property type="protein sequence ID" value="PAC:32901409.CDS.1"/>
    <property type="gene ID" value="Pp3c10_20350"/>
</dbReference>
<evidence type="ECO:0000256" key="1">
    <source>
        <dbReference type="ARBA" id="ARBA00022723"/>
    </source>
</evidence>
<dbReference type="Gramene" id="Pp3c10_20350V3.2">
    <property type="protein sequence ID" value="PAC:32901409.CDS.1"/>
    <property type="gene ID" value="Pp3c10_20350"/>
</dbReference>
<dbReference type="SMART" id="SM00184">
    <property type="entry name" value="RING"/>
    <property type="match status" value="1"/>
</dbReference>
<evidence type="ECO:0000313" key="8">
    <source>
        <dbReference type="EnsemblPlants" id="PAC:32901408.CDS.1"/>
    </source>
</evidence>
<dbReference type="Pfam" id="PF00240">
    <property type="entry name" value="ubiquitin"/>
    <property type="match status" value="1"/>
</dbReference>
<dbReference type="GO" id="GO:0016567">
    <property type="term" value="P:protein ubiquitination"/>
    <property type="evidence" value="ECO:0000318"/>
    <property type="project" value="GO_Central"/>
</dbReference>
<dbReference type="EMBL" id="ABEU02000010">
    <property type="protein sequence ID" value="PNR47032.1"/>
    <property type="molecule type" value="Genomic_DNA"/>
</dbReference>
<dbReference type="PANTHER" id="PTHR45931">
    <property type="entry name" value="SI:CH211-59O9.10"/>
    <property type="match status" value="1"/>
</dbReference>
<gene>
    <name evidence="8" type="primary">LOC112287851</name>
    <name evidence="7" type="ORF">PHYPA_014152</name>
</gene>
<dbReference type="SUPFAM" id="SSF57850">
    <property type="entry name" value="RING/U-box"/>
    <property type="match status" value="1"/>
</dbReference>
<feature type="domain" description="RING-type" evidence="6">
    <location>
        <begin position="380"/>
        <end position="425"/>
    </location>
</feature>
<name>A0A2K1JZS5_PHYPA</name>
<reference evidence="8" key="3">
    <citation type="submission" date="2020-12" db="UniProtKB">
        <authorList>
            <consortium name="EnsemblPlants"/>
        </authorList>
    </citation>
    <scope>IDENTIFICATION</scope>
</reference>
<dbReference type="Pfam" id="PF13639">
    <property type="entry name" value="zf-RING_2"/>
    <property type="match status" value="1"/>
</dbReference>
<evidence type="ECO:0000259" key="5">
    <source>
        <dbReference type="PROSITE" id="PS50053"/>
    </source>
</evidence>
<keyword evidence="9" id="KW-1185">Reference proteome</keyword>
<evidence type="ECO:0000256" key="2">
    <source>
        <dbReference type="ARBA" id="ARBA00022771"/>
    </source>
</evidence>
<evidence type="ECO:0000256" key="3">
    <source>
        <dbReference type="ARBA" id="ARBA00022833"/>
    </source>
</evidence>
<dbReference type="Gene3D" id="3.30.40.10">
    <property type="entry name" value="Zinc/RING finger domain, C3HC4 (zinc finger)"/>
    <property type="match status" value="1"/>
</dbReference>
<dbReference type="PANTHER" id="PTHR45931:SF3">
    <property type="entry name" value="RING ZINC FINGER-CONTAINING PROTEIN"/>
    <property type="match status" value="1"/>
</dbReference>
<dbReference type="InterPro" id="IPR051834">
    <property type="entry name" value="RING_finger_E3_ligase"/>
</dbReference>
<dbReference type="SMART" id="SM00213">
    <property type="entry name" value="UBQ"/>
    <property type="match status" value="1"/>
</dbReference>
<dbReference type="PaxDb" id="3218-PP1S67_178V6.1"/>
<evidence type="ECO:0000256" key="4">
    <source>
        <dbReference type="PROSITE-ProRule" id="PRU00175"/>
    </source>
</evidence>
<protein>
    <recommendedName>
        <fullName evidence="10">Ubiquitin-like domain-containing protein</fullName>
    </recommendedName>
</protein>
<dbReference type="RefSeq" id="XP_024387151.1">
    <property type="nucleotide sequence ID" value="XM_024531383.2"/>
</dbReference>
<dbReference type="GO" id="GO:0031625">
    <property type="term" value="F:ubiquitin protein ligase binding"/>
    <property type="evidence" value="ECO:0000318"/>
    <property type="project" value="GO_Central"/>
</dbReference>
<evidence type="ECO:0008006" key="10">
    <source>
        <dbReference type="Google" id="ProtNLM"/>
    </source>
</evidence>
<keyword evidence="2 4" id="KW-0863">Zinc-finger</keyword>
<dbReference type="AlphaFoldDB" id="A0A2K1JZS5"/>
<dbReference type="GO" id="GO:0008270">
    <property type="term" value="F:zinc ion binding"/>
    <property type="evidence" value="ECO:0007669"/>
    <property type="project" value="UniProtKB-KW"/>
</dbReference>
<dbReference type="InterPro" id="IPR013083">
    <property type="entry name" value="Znf_RING/FYVE/PHD"/>
</dbReference>
<proteinExistence type="predicted"/>
<dbReference type="SUPFAM" id="SSF54236">
    <property type="entry name" value="Ubiquitin-like"/>
    <property type="match status" value="1"/>
</dbReference>
<feature type="domain" description="Ubiquitin-like" evidence="5">
    <location>
        <begin position="112"/>
        <end position="178"/>
    </location>
</feature>
<dbReference type="Gramene" id="Pp3c10_20350V3.1">
    <property type="protein sequence ID" value="PAC:32901408.CDS.1"/>
    <property type="gene ID" value="Pp3c10_20350"/>
</dbReference>
<dbReference type="InterPro" id="IPR000626">
    <property type="entry name" value="Ubiquitin-like_dom"/>
</dbReference>
<dbReference type="GO" id="GO:0031386">
    <property type="term" value="F:protein tag activity"/>
    <property type="evidence" value="ECO:0000318"/>
    <property type="project" value="GO_Central"/>
</dbReference>
<dbReference type="Gramene" id="Pp3c10_20350V3.3">
    <property type="protein sequence ID" value="PAC:32901410.CDS.1"/>
    <property type="gene ID" value="Pp3c10_20350"/>
</dbReference>
<dbReference type="RefSeq" id="XP_024387152.1">
    <property type="nucleotide sequence ID" value="XM_024531384.2"/>
</dbReference>
<dbReference type="PROSITE" id="PS50053">
    <property type="entry name" value="UBIQUITIN_2"/>
    <property type="match status" value="1"/>
</dbReference>
<dbReference type="Gene3D" id="3.10.20.90">
    <property type="entry name" value="Phosphatidylinositol 3-kinase Catalytic Subunit, Chain A, domain 1"/>
    <property type="match status" value="1"/>
</dbReference>
<evidence type="ECO:0000313" key="7">
    <source>
        <dbReference type="EMBL" id="PNR47032.1"/>
    </source>
</evidence>
<dbReference type="OrthoDB" id="8062037at2759"/>
<accession>A0A2K1JZS5</accession>
<reference evidence="7 9" key="1">
    <citation type="journal article" date="2008" name="Science">
        <title>The Physcomitrella genome reveals evolutionary insights into the conquest of land by plants.</title>
        <authorList>
            <person name="Rensing S."/>
            <person name="Lang D."/>
            <person name="Zimmer A."/>
            <person name="Terry A."/>
            <person name="Salamov A."/>
            <person name="Shapiro H."/>
            <person name="Nishiyama T."/>
            <person name="Perroud P.-F."/>
            <person name="Lindquist E."/>
            <person name="Kamisugi Y."/>
            <person name="Tanahashi T."/>
            <person name="Sakakibara K."/>
            <person name="Fujita T."/>
            <person name="Oishi K."/>
            <person name="Shin-I T."/>
            <person name="Kuroki Y."/>
            <person name="Toyoda A."/>
            <person name="Suzuki Y."/>
            <person name="Hashimoto A."/>
            <person name="Yamaguchi K."/>
            <person name="Sugano A."/>
            <person name="Kohara Y."/>
            <person name="Fujiyama A."/>
            <person name="Anterola A."/>
            <person name="Aoki S."/>
            <person name="Ashton N."/>
            <person name="Barbazuk W.B."/>
            <person name="Barker E."/>
            <person name="Bennetzen J."/>
            <person name="Bezanilla M."/>
            <person name="Blankenship R."/>
            <person name="Cho S.H."/>
            <person name="Dutcher S."/>
            <person name="Estelle M."/>
            <person name="Fawcett J.A."/>
            <person name="Gundlach H."/>
            <person name="Hanada K."/>
            <person name="Heyl A."/>
            <person name="Hicks K.A."/>
            <person name="Hugh J."/>
            <person name="Lohr M."/>
            <person name="Mayer K."/>
            <person name="Melkozernov A."/>
            <person name="Murata T."/>
            <person name="Nelson D."/>
            <person name="Pils B."/>
            <person name="Prigge M."/>
            <person name="Reiss B."/>
            <person name="Renner T."/>
            <person name="Rombauts S."/>
            <person name="Rushton P."/>
            <person name="Sanderfoot A."/>
            <person name="Schween G."/>
            <person name="Shiu S.-H."/>
            <person name="Stueber K."/>
            <person name="Theodoulou F.L."/>
            <person name="Tu H."/>
            <person name="Van de Peer Y."/>
            <person name="Verrier P.J."/>
            <person name="Waters E."/>
            <person name="Wood A."/>
            <person name="Yang L."/>
            <person name="Cove D."/>
            <person name="Cuming A."/>
            <person name="Hasebe M."/>
            <person name="Lucas S."/>
            <person name="Mishler D.B."/>
            <person name="Reski R."/>
            <person name="Grigoriev I."/>
            <person name="Quatrano R.S."/>
            <person name="Boore J.L."/>
        </authorList>
    </citation>
    <scope>NUCLEOTIDE SEQUENCE [LARGE SCALE GENOMIC DNA]</scope>
    <source>
        <strain evidence="8 9">cv. Gransden 2004</strain>
    </source>
</reference>
<dbReference type="GO" id="GO:0005634">
    <property type="term" value="C:nucleus"/>
    <property type="evidence" value="ECO:0000318"/>
    <property type="project" value="GO_Central"/>
</dbReference>
<dbReference type="InterPro" id="IPR001841">
    <property type="entry name" value="Znf_RING"/>
</dbReference>
<keyword evidence="3" id="KW-0862">Zinc</keyword>
<dbReference type="EnsemblPlants" id="Pp3c10_20350V3.1">
    <property type="protein sequence ID" value="PAC:32901408.CDS.1"/>
    <property type="gene ID" value="Pp3c10_20350"/>
</dbReference>
<dbReference type="GeneID" id="112287851"/>
<dbReference type="CDD" id="cd16448">
    <property type="entry name" value="RING-H2"/>
    <property type="match status" value="1"/>
</dbReference>
<dbReference type="GO" id="GO:0019941">
    <property type="term" value="P:modification-dependent protein catabolic process"/>
    <property type="evidence" value="ECO:0000318"/>
    <property type="project" value="GO_Central"/>
</dbReference>
<keyword evidence="1" id="KW-0479">Metal-binding</keyword>
<sequence>MEGPALHLSQVDADLRKFKGFVDVPYQSWSSGTTIADLEKEIASQTGLRVAFIAYRGARLAKDTQLSKLVLDLHQGSKLIPRFSVHTTSGDNIFFVKSLKGNSIMLDLPLKSTTVMELKEEVAALENIPTKYQRFIYNGQHFADGELSVCRDTVKKTLHDYGVERDSTLQLLTRLRGGATDVPASIEFSDLQNQKALKVLNWSKTAPVWRIVEKGLNLEGKCTNNACPGNGQLVICRKGFVAVNLSKEQGTCPICKQGVQVKTCSFTSCMWMYEGRKAITNSPPLRGSELSRRCSKVTNLLTKCFSGKSPTDDYYPTLEKQQDTVGQDIVSPWYRASDKYEYFKRANNMVKWENLIIVAKKLPVVSKDGPNAEAPQDEPCSICFQAFGPNSDANKNHTTSCGHTFHADCVESWLSCGGTACPICRVDLVVEK</sequence>
<dbReference type="GO" id="GO:0005737">
    <property type="term" value="C:cytoplasm"/>
    <property type="evidence" value="ECO:0000318"/>
    <property type="project" value="GO_Central"/>
</dbReference>
<evidence type="ECO:0000313" key="9">
    <source>
        <dbReference type="Proteomes" id="UP000006727"/>
    </source>
</evidence>
<dbReference type="PROSITE" id="PS50089">
    <property type="entry name" value="ZF_RING_2"/>
    <property type="match status" value="1"/>
</dbReference>
<dbReference type="STRING" id="3218.A0A2K1JZS5"/>
<dbReference type="KEGG" id="ppp:112287851"/>
<organism evidence="7">
    <name type="scientific">Physcomitrium patens</name>
    <name type="common">Spreading-leaved earth moss</name>
    <name type="synonym">Physcomitrella patens</name>
    <dbReference type="NCBI Taxonomy" id="3218"/>
    <lineage>
        <taxon>Eukaryota</taxon>
        <taxon>Viridiplantae</taxon>
        <taxon>Streptophyta</taxon>
        <taxon>Embryophyta</taxon>
        <taxon>Bryophyta</taxon>
        <taxon>Bryophytina</taxon>
        <taxon>Bryopsida</taxon>
        <taxon>Funariidae</taxon>
        <taxon>Funariales</taxon>
        <taxon>Funariaceae</taxon>
        <taxon>Physcomitrium</taxon>
    </lineage>
</organism>
<dbReference type="EnsemblPlants" id="Pp3c10_20350V3.3">
    <property type="protein sequence ID" value="PAC:32901410.CDS.1"/>
    <property type="gene ID" value="Pp3c10_20350"/>
</dbReference>